<evidence type="ECO:0000256" key="7">
    <source>
        <dbReference type="SAM" id="MobiDB-lite"/>
    </source>
</evidence>
<organism evidence="9 10">
    <name type="scientific">Gomphillus americanus</name>
    <dbReference type="NCBI Taxonomy" id="1940652"/>
    <lineage>
        <taxon>Eukaryota</taxon>
        <taxon>Fungi</taxon>
        <taxon>Dikarya</taxon>
        <taxon>Ascomycota</taxon>
        <taxon>Pezizomycotina</taxon>
        <taxon>Lecanoromycetes</taxon>
        <taxon>OSLEUM clade</taxon>
        <taxon>Ostropomycetidae</taxon>
        <taxon>Ostropales</taxon>
        <taxon>Graphidaceae</taxon>
        <taxon>Gomphilloideae</taxon>
        <taxon>Gomphillus</taxon>
    </lineage>
</organism>
<evidence type="ECO:0000256" key="4">
    <source>
        <dbReference type="ARBA" id="ARBA00023098"/>
    </source>
</evidence>
<dbReference type="PROSITE" id="PS51210">
    <property type="entry name" value="PLA2C"/>
    <property type="match status" value="1"/>
</dbReference>
<dbReference type="PANTHER" id="PTHR10728:SF40">
    <property type="entry name" value="PATATIN FAMILY PROTEIN"/>
    <property type="match status" value="1"/>
</dbReference>
<dbReference type="AlphaFoldDB" id="A0A8H3F7C1"/>
<feature type="region of interest" description="Disordered" evidence="7">
    <location>
        <begin position="742"/>
        <end position="764"/>
    </location>
</feature>
<gene>
    <name evidence="9" type="ORF">GOMPHAMPRED_001152</name>
</gene>
<keyword evidence="3 5" id="KW-0442">Lipid degradation</keyword>
<reference evidence="9" key="1">
    <citation type="submission" date="2021-03" db="EMBL/GenBank/DDBJ databases">
        <authorList>
            <person name="Tagirdzhanova G."/>
        </authorList>
    </citation>
    <scope>NUCLEOTIDE SEQUENCE</scope>
</reference>
<comment type="catalytic activity">
    <reaction evidence="6">
        <text>a 1-acyl-sn-glycero-3-phosphocholine + H2O = sn-glycerol 3-phosphocholine + a fatty acid + H(+)</text>
        <dbReference type="Rhea" id="RHEA:15177"/>
        <dbReference type="ChEBI" id="CHEBI:15377"/>
        <dbReference type="ChEBI" id="CHEBI:15378"/>
        <dbReference type="ChEBI" id="CHEBI:16870"/>
        <dbReference type="ChEBI" id="CHEBI:28868"/>
        <dbReference type="ChEBI" id="CHEBI:58168"/>
        <dbReference type="EC" id="3.1.1.5"/>
    </reaction>
</comment>
<evidence type="ECO:0000256" key="5">
    <source>
        <dbReference type="PROSITE-ProRule" id="PRU00555"/>
    </source>
</evidence>
<keyword evidence="10" id="KW-1185">Reference proteome</keyword>
<dbReference type="Pfam" id="PF01735">
    <property type="entry name" value="PLA2_B"/>
    <property type="match status" value="1"/>
</dbReference>
<keyword evidence="4 5" id="KW-0443">Lipid metabolism</keyword>
<dbReference type="Proteomes" id="UP000664169">
    <property type="component" value="Unassembled WGS sequence"/>
</dbReference>
<evidence type="ECO:0000313" key="9">
    <source>
        <dbReference type="EMBL" id="CAF9916918.1"/>
    </source>
</evidence>
<sequence length="764" mass="84760">MFSSYRLIYGSSRHFLGSASLIAGYGLYRGLANPQKIKTEALPGTKWVDNALPTEQLEKRDTKTAASGKTLKSGDSDGLSPGLGNDDSWAWENFSNKLSNIGSSIGSVKWSELPDKVTDLIVPTWLQTLPESIRKLQREVDMGPGSLADEIWAEAADTTINPEIAETARVSIGNDLSPEEISFREQRRLHTRHALAHYLEIPVGDIHPDDVPTIAICGSGGGLRALVAGASSYACARQAGLFDCAMYTAGVSGSCWLQCLYFSSLGKQNYRKVLKHLKHRLGIHLAFPPPALRLLTSAPTNKFLLSGFIEKSRGDPEADFGLVDIYGTLLAARLLVPKGELEIDPMDLKISNQRRYIDSGLHPMPIYTMVRHEIPPEHKDKPIPSEERSEELEQQTKTTSWFSWWEISPYNVWCEEIGAGIPTWSLGRPFHEGVSQPGANGLALPEVRIPMMLGVFGSAFCATLSHYYKEIRPVIKGITGFGGLDTLLSGRDDDLYKVHPIDPAAIPNFALGLDGRVSETCPKSIFTSTHLKLMDAGMSNNLPIYPLLRPGRDIDILIAFDASADIKTENWLSVADGYVKQRSIKGWPVGIGWPRGSSAEEQTVRELDQAQASTPDEASQRVAEAKTVADDDLSYCTVWIGSATERSTDTEQPISNRIRPDSDLDISQSGLAIIYFPLLPNDKVPGIHPDKSDFMSTWNFIYTPEEIDQVTALAQANFEEGREQTKRCVKAIYERKKKLRLAKEDEEEKEKWRRRFKGNADHFR</sequence>
<dbReference type="GO" id="GO:0005829">
    <property type="term" value="C:cytosol"/>
    <property type="evidence" value="ECO:0007669"/>
    <property type="project" value="TreeGrafter"/>
</dbReference>
<dbReference type="EMBL" id="CAJPDQ010000011">
    <property type="protein sequence ID" value="CAF9916918.1"/>
    <property type="molecule type" value="Genomic_DNA"/>
</dbReference>
<comment type="caution">
    <text evidence="9">The sequence shown here is derived from an EMBL/GenBank/DDBJ whole genome shotgun (WGS) entry which is preliminary data.</text>
</comment>
<dbReference type="GO" id="GO:0004623">
    <property type="term" value="F:phospholipase A2 activity"/>
    <property type="evidence" value="ECO:0007669"/>
    <property type="project" value="TreeGrafter"/>
</dbReference>
<feature type="region of interest" description="Disordered" evidence="7">
    <location>
        <begin position="52"/>
        <end position="80"/>
    </location>
</feature>
<accession>A0A8H3F7C1</accession>
<evidence type="ECO:0000313" key="10">
    <source>
        <dbReference type="Proteomes" id="UP000664169"/>
    </source>
</evidence>
<dbReference type="SMART" id="SM00022">
    <property type="entry name" value="PLAc"/>
    <property type="match status" value="1"/>
</dbReference>
<dbReference type="InterPro" id="IPR016035">
    <property type="entry name" value="Acyl_Trfase/lysoPLipase"/>
</dbReference>
<keyword evidence="2 5" id="KW-0378">Hydrolase</keyword>
<dbReference type="OrthoDB" id="6121437at2759"/>
<evidence type="ECO:0000259" key="8">
    <source>
        <dbReference type="PROSITE" id="PS51210"/>
    </source>
</evidence>
<comment type="similarity">
    <text evidence="1 6">Belongs to the lysophospholipase family.</text>
</comment>
<evidence type="ECO:0000256" key="1">
    <source>
        <dbReference type="ARBA" id="ARBA00008780"/>
    </source>
</evidence>
<dbReference type="PANTHER" id="PTHR10728">
    <property type="entry name" value="CYTOSOLIC PHOSPHOLIPASE A2"/>
    <property type="match status" value="1"/>
</dbReference>
<protein>
    <recommendedName>
        <fullName evidence="6">Lysophospholipase</fullName>
        <ecNumber evidence="6">3.1.1.5</ecNumber>
    </recommendedName>
</protein>
<dbReference type="InterPro" id="IPR002642">
    <property type="entry name" value="LysoPLipase_cat_dom"/>
</dbReference>
<evidence type="ECO:0000256" key="3">
    <source>
        <dbReference type="ARBA" id="ARBA00022963"/>
    </source>
</evidence>
<dbReference type="GO" id="GO:0004622">
    <property type="term" value="F:phosphatidylcholine lysophospholipase activity"/>
    <property type="evidence" value="ECO:0007669"/>
    <property type="project" value="UniProtKB-EC"/>
</dbReference>
<dbReference type="Gene3D" id="3.40.1090.10">
    <property type="entry name" value="Cytosolic phospholipase A2 catalytic domain"/>
    <property type="match status" value="1"/>
</dbReference>
<proteinExistence type="inferred from homology"/>
<evidence type="ECO:0000256" key="6">
    <source>
        <dbReference type="RuleBase" id="RU362103"/>
    </source>
</evidence>
<dbReference type="EC" id="3.1.1.5" evidence="6"/>
<evidence type="ECO:0000256" key="2">
    <source>
        <dbReference type="ARBA" id="ARBA00022801"/>
    </source>
</evidence>
<dbReference type="SUPFAM" id="SSF52151">
    <property type="entry name" value="FabD/lysophospholipase-like"/>
    <property type="match status" value="1"/>
</dbReference>
<name>A0A8H3F7C1_9LECA</name>
<feature type="domain" description="PLA2c" evidence="8">
    <location>
        <begin position="162"/>
        <end position="761"/>
    </location>
</feature>
<dbReference type="GO" id="GO:0046475">
    <property type="term" value="P:glycerophospholipid catabolic process"/>
    <property type="evidence" value="ECO:0007669"/>
    <property type="project" value="TreeGrafter"/>
</dbReference>